<dbReference type="Pfam" id="PF00248">
    <property type="entry name" value="Aldo_ket_red"/>
    <property type="match status" value="1"/>
</dbReference>
<dbReference type="InterPro" id="IPR023210">
    <property type="entry name" value="NADP_OxRdtase_dom"/>
</dbReference>
<feature type="domain" description="NADP-dependent oxidoreductase" evidence="4">
    <location>
        <begin position="27"/>
        <end position="330"/>
    </location>
</feature>
<dbReference type="InterPro" id="IPR036812">
    <property type="entry name" value="NAD(P)_OxRdtase_dom_sf"/>
</dbReference>
<evidence type="ECO:0000256" key="3">
    <source>
        <dbReference type="ARBA" id="ARBA00038157"/>
    </source>
</evidence>
<sequence>MKPAPTPKNRLGHPRILSPSAGVRVSPLCLGAMNFGESWKGMLGECSKETAFRILDFFVENGGNFIDTANVYQEQESERWLGEWMELRGCRDDLVVATKYTQFYKPDATVRYNYQGNHRKSMHHSLESSLKNLRTRYVDIFYIHWWDFSTSIEEVMQSLHHLVQAGKVFYLGASDVPAWVVSSANRYARDHGLTPFCIYQGKWNAADRDLEREILPMVRHEGMAIAPFGSLGQGKFKKEAGGGQAPAAAEGDARKLFVKKDKYKQVFNVLDEIAARRGTLPTSIALAYVVGKAPYVFPIVGGRKIEHLKANIDALDIVLTEREIEDIEAAVPFEHGFPMDVVFEFHGAQKYNSRMTSKDVVMLKCASYLEEPEPVAVCWSAR</sequence>
<proteinExistence type="inferred from homology"/>
<evidence type="ECO:0000313" key="5">
    <source>
        <dbReference type="EMBL" id="KAH7061460.1"/>
    </source>
</evidence>
<dbReference type="EMBL" id="JAGTJR010000004">
    <property type="protein sequence ID" value="KAH7061460.1"/>
    <property type="molecule type" value="Genomic_DNA"/>
</dbReference>
<comment type="similarity">
    <text evidence="3">Belongs to the aldo/keto reductase family. Aldo/keto reductase 2 subfamily.</text>
</comment>
<reference evidence="5 6" key="1">
    <citation type="journal article" date="2021" name="Nat. Commun.">
        <title>Genetic determinants of endophytism in the Arabidopsis root mycobiome.</title>
        <authorList>
            <person name="Mesny F."/>
            <person name="Miyauchi S."/>
            <person name="Thiergart T."/>
            <person name="Pickel B."/>
            <person name="Atanasova L."/>
            <person name="Karlsson M."/>
            <person name="Huettel B."/>
            <person name="Barry K.W."/>
            <person name="Haridas S."/>
            <person name="Chen C."/>
            <person name="Bauer D."/>
            <person name="Andreopoulos W."/>
            <person name="Pangilinan J."/>
            <person name="LaButti K."/>
            <person name="Riley R."/>
            <person name="Lipzen A."/>
            <person name="Clum A."/>
            <person name="Drula E."/>
            <person name="Henrissat B."/>
            <person name="Kohler A."/>
            <person name="Grigoriev I.V."/>
            <person name="Martin F.M."/>
            <person name="Hacquard S."/>
        </authorList>
    </citation>
    <scope>NUCLEOTIDE SEQUENCE [LARGE SCALE GENOMIC DNA]</scope>
    <source>
        <strain evidence="5 6">MPI-SDFR-AT-0080</strain>
    </source>
</reference>
<keyword evidence="1" id="KW-0521">NADP</keyword>
<dbReference type="PANTHER" id="PTHR43364">
    <property type="entry name" value="NADH-SPECIFIC METHYLGLYOXAL REDUCTASE-RELATED"/>
    <property type="match status" value="1"/>
</dbReference>
<dbReference type="Proteomes" id="UP000774617">
    <property type="component" value="Unassembled WGS sequence"/>
</dbReference>
<dbReference type="InterPro" id="IPR050523">
    <property type="entry name" value="AKR_Detox_Biosynth"/>
</dbReference>
<evidence type="ECO:0000313" key="6">
    <source>
        <dbReference type="Proteomes" id="UP000774617"/>
    </source>
</evidence>
<name>A0ABQ8GPP2_9PEZI</name>
<gene>
    <name evidence="5" type="ORF">B0J12DRAFT_564967</name>
</gene>
<protein>
    <submittedName>
        <fullName evidence="5">NADP-dependent oxidoreductase domain-containing protein</fullName>
    </submittedName>
</protein>
<organism evidence="5 6">
    <name type="scientific">Macrophomina phaseolina</name>
    <dbReference type="NCBI Taxonomy" id="35725"/>
    <lineage>
        <taxon>Eukaryota</taxon>
        <taxon>Fungi</taxon>
        <taxon>Dikarya</taxon>
        <taxon>Ascomycota</taxon>
        <taxon>Pezizomycotina</taxon>
        <taxon>Dothideomycetes</taxon>
        <taxon>Dothideomycetes incertae sedis</taxon>
        <taxon>Botryosphaeriales</taxon>
        <taxon>Botryosphaeriaceae</taxon>
        <taxon>Macrophomina</taxon>
    </lineage>
</organism>
<evidence type="ECO:0000256" key="1">
    <source>
        <dbReference type="ARBA" id="ARBA00022857"/>
    </source>
</evidence>
<comment type="caution">
    <text evidence="5">The sequence shown here is derived from an EMBL/GenBank/DDBJ whole genome shotgun (WGS) entry which is preliminary data.</text>
</comment>
<keyword evidence="2" id="KW-0560">Oxidoreductase</keyword>
<dbReference type="Gene3D" id="3.20.20.100">
    <property type="entry name" value="NADP-dependent oxidoreductase domain"/>
    <property type="match status" value="1"/>
</dbReference>
<evidence type="ECO:0000256" key="2">
    <source>
        <dbReference type="ARBA" id="ARBA00023002"/>
    </source>
</evidence>
<accession>A0ABQ8GPP2</accession>
<keyword evidence="6" id="KW-1185">Reference proteome</keyword>
<dbReference type="PANTHER" id="PTHR43364:SF7">
    <property type="entry name" value="NADP-DEPENDENT OXIDOREDUCTASE DOMAIN-CONTAINING PROTEIN-RELATED"/>
    <property type="match status" value="1"/>
</dbReference>
<dbReference type="SUPFAM" id="SSF51430">
    <property type="entry name" value="NAD(P)-linked oxidoreductase"/>
    <property type="match status" value="1"/>
</dbReference>
<evidence type="ECO:0000259" key="4">
    <source>
        <dbReference type="Pfam" id="PF00248"/>
    </source>
</evidence>